<gene>
    <name evidence="1" type="ORF">NZD86_07735</name>
</gene>
<name>A0ABY6Z753_9BACL</name>
<dbReference type="Proteomes" id="UP001164803">
    <property type="component" value="Chromosome"/>
</dbReference>
<sequence length="170" mass="19657">MEMMCVSCHGGTLANYTNKFNQLDVQWLEPQDMQVAMRKLAEQWYPSQKSISGKLADVMVDIWSARQGLIPHPDIALCETESVLGLLCGCEGRDRQCFWIQEVLIHPEFAKCEEDIVVEKLIQAAIDRSVLLGYHGWVACQPLQEDEAMWIRFKFHRSELGFRRMGYFAR</sequence>
<reference evidence="1" key="1">
    <citation type="submission" date="2022-08" db="EMBL/GenBank/DDBJ databases">
        <title>Alicyclobacillus dauci DSM2870, complete genome.</title>
        <authorList>
            <person name="Wang Q."/>
            <person name="Cai R."/>
            <person name="Wang Z."/>
        </authorList>
    </citation>
    <scope>NUCLEOTIDE SEQUENCE</scope>
    <source>
        <strain evidence="1">DSM 28700</strain>
    </source>
</reference>
<keyword evidence="2" id="KW-1185">Reference proteome</keyword>
<organism evidence="1 2">
    <name type="scientific">Alicyclobacillus dauci</name>
    <dbReference type="NCBI Taxonomy" id="1475485"/>
    <lineage>
        <taxon>Bacteria</taxon>
        <taxon>Bacillati</taxon>
        <taxon>Bacillota</taxon>
        <taxon>Bacilli</taxon>
        <taxon>Bacillales</taxon>
        <taxon>Alicyclobacillaceae</taxon>
        <taxon>Alicyclobacillus</taxon>
    </lineage>
</organism>
<accession>A0ABY6Z753</accession>
<evidence type="ECO:0000313" key="2">
    <source>
        <dbReference type="Proteomes" id="UP001164803"/>
    </source>
</evidence>
<protein>
    <submittedName>
        <fullName evidence="1">Uncharacterized protein</fullName>
    </submittedName>
</protein>
<evidence type="ECO:0000313" key="1">
    <source>
        <dbReference type="EMBL" id="WAH38358.1"/>
    </source>
</evidence>
<dbReference type="EMBL" id="CP104064">
    <property type="protein sequence ID" value="WAH38358.1"/>
    <property type="molecule type" value="Genomic_DNA"/>
</dbReference>
<dbReference type="RefSeq" id="WP_268045924.1">
    <property type="nucleotide sequence ID" value="NZ_CP104064.1"/>
</dbReference>
<proteinExistence type="predicted"/>